<evidence type="ECO:0000313" key="3">
    <source>
        <dbReference type="Proteomes" id="UP001597052"/>
    </source>
</evidence>
<feature type="region of interest" description="Disordered" evidence="1">
    <location>
        <begin position="1"/>
        <end position="24"/>
    </location>
</feature>
<dbReference type="AlphaFoldDB" id="A0ABD6D576"/>
<sequence length="41" mass="4529">MAPTLDDYIDESETYDADDAAEIPNDLRAEIDTNIDDAHSS</sequence>
<dbReference type="RefSeq" id="WP_256395106.1">
    <property type="nucleotide sequence ID" value="NZ_JANHDJ010000001.1"/>
</dbReference>
<evidence type="ECO:0000313" key="2">
    <source>
        <dbReference type="EMBL" id="MFD1641406.1"/>
    </source>
</evidence>
<proteinExistence type="predicted"/>
<organism evidence="2 3">
    <name type="scientific">Halohasta litorea</name>
    <dbReference type="NCBI Taxonomy" id="869891"/>
    <lineage>
        <taxon>Archaea</taxon>
        <taxon>Methanobacteriati</taxon>
        <taxon>Methanobacteriota</taxon>
        <taxon>Stenosarchaea group</taxon>
        <taxon>Halobacteria</taxon>
        <taxon>Halobacteriales</taxon>
        <taxon>Haloferacaceae</taxon>
        <taxon>Halohasta</taxon>
    </lineage>
</organism>
<accession>A0ABD6D576</accession>
<reference evidence="2 3" key="1">
    <citation type="journal article" date="2019" name="Int. J. Syst. Evol. Microbiol.">
        <title>The Global Catalogue of Microorganisms (GCM) 10K type strain sequencing project: providing services to taxonomists for standard genome sequencing and annotation.</title>
        <authorList>
            <consortium name="The Broad Institute Genomics Platform"/>
            <consortium name="The Broad Institute Genome Sequencing Center for Infectious Disease"/>
            <person name="Wu L."/>
            <person name="Ma J."/>
        </authorList>
    </citation>
    <scope>NUCLEOTIDE SEQUENCE [LARGE SCALE GENOMIC DNA]</scope>
    <source>
        <strain evidence="2 3">CGMCC 1.10593</strain>
    </source>
</reference>
<keyword evidence="3" id="KW-1185">Reference proteome</keyword>
<dbReference type="Proteomes" id="UP001597052">
    <property type="component" value="Unassembled WGS sequence"/>
</dbReference>
<gene>
    <name evidence="2" type="ORF">ACFSBW_05895</name>
</gene>
<comment type="caution">
    <text evidence="2">The sequence shown here is derived from an EMBL/GenBank/DDBJ whole genome shotgun (WGS) entry which is preliminary data.</text>
</comment>
<feature type="compositionally biased region" description="Acidic residues" evidence="1">
    <location>
        <begin position="7"/>
        <end position="21"/>
    </location>
</feature>
<protein>
    <submittedName>
        <fullName evidence="2">Uncharacterized protein</fullName>
    </submittedName>
</protein>
<name>A0ABD6D576_9EURY</name>
<evidence type="ECO:0000256" key="1">
    <source>
        <dbReference type="SAM" id="MobiDB-lite"/>
    </source>
</evidence>
<dbReference type="EMBL" id="JBHUDM010000001">
    <property type="protein sequence ID" value="MFD1641406.1"/>
    <property type="molecule type" value="Genomic_DNA"/>
</dbReference>